<feature type="compositionally biased region" description="Basic and acidic residues" evidence="1">
    <location>
        <begin position="364"/>
        <end position="376"/>
    </location>
</feature>
<evidence type="ECO:0000313" key="2">
    <source>
        <dbReference type="EMBL" id="MEN3749774.1"/>
    </source>
</evidence>
<sequence length="390" mass="43273">MNDARIWATLGIEPTEDARAIRTAYSRQLKAIDADADAQAFIALREARDIALRLATSVEIAGESDAELDAPLPPSESQAEDVSLGLHASGPQWAPEDLADARGRELSALLHSERDPENPWPTEAERRHMLDLWTAIIHDPRLEEVGFYGAFEAWAINQIAYTTPVSDPLVIPATEMFGWTASDGTVHQSREVGHITYRYGLLKFLEDVREPDHSHHGAWVELNTPAPPGSKRNSVGPRRIRELISVIRFIRPDIERGFDPGRVALWDAKEEFEASDEPTEQRSTFIDSTSGILSVGTLVVWAVLIAIRLPGCLPVSEPTPKPPVYEPARSTTLPRYLVLPPDESGKSVVVPLPAQTSSPWVSAPKREEPREFTPEQLEAIERAYRNQSTP</sequence>
<evidence type="ECO:0000313" key="3">
    <source>
        <dbReference type="Proteomes" id="UP001427805"/>
    </source>
</evidence>
<dbReference type="RefSeq" id="WP_346248825.1">
    <property type="nucleotide sequence ID" value="NZ_JBDIZK010000017.1"/>
</dbReference>
<accession>A0ABV0BDZ8</accession>
<proteinExistence type="predicted"/>
<name>A0ABV0BDZ8_9SPHN</name>
<protein>
    <recommendedName>
        <fullName evidence="4">J domain-containing protein</fullName>
    </recommendedName>
</protein>
<evidence type="ECO:0000256" key="1">
    <source>
        <dbReference type="SAM" id="MobiDB-lite"/>
    </source>
</evidence>
<organism evidence="2 3">
    <name type="scientific">Sphingomonas rustica</name>
    <dbReference type="NCBI Taxonomy" id="3103142"/>
    <lineage>
        <taxon>Bacteria</taxon>
        <taxon>Pseudomonadati</taxon>
        <taxon>Pseudomonadota</taxon>
        <taxon>Alphaproteobacteria</taxon>
        <taxon>Sphingomonadales</taxon>
        <taxon>Sphingomonadaceae</taxon>
        <taxon>Sphingomonas</taxon>
    </lineage>
</organism>
<evidence type="ECO:0008006" key="4">
    <source>
        <dbReference type="Google" id="ProtNLM"/>
    </source>
</evidence>
<gene>
    <name evidence="2" type="ORF">TPR58_21560</name>
</gene>
<comment type="caution">
    <text evidence="2">The sequence shown here is derived from an EMBL/GenBank/DDBJ whole genome shotgun (WGS) entry which is preliminary data.</text>
</comment>
<dbReference type="Proteomes" id="UP001427805">
    <property type="component" value="Unassembled WGS sequence"/>
</dbReference>
<reference evidence="2 3" key="1">
    <citation type="submission" date="2024-05" db="EMBL/GenBank/DDBJ databases">
        <title>Sphingomonas sp. HF-S3 16S ribosomal RNA gene Genome sequencing and assembly.</title>
        <authorList>
            <person name="Lee H."/>
        </authorList>
    </citation>
    <scope>NUCLEOTIDE SEQUENCE [LARGE SCALE GENOMIC DNA]</scope>
    <source>
        <strain evidence="2 3">HF-S3</strain>
    </source>
</reference>
<keyword evidence="3" id="KW-1185">Reference proteome</keyword>
<dbReference type="EMBL" id="JBDIZK010000017">
    <property type="protein sequence ID" value="MEN3749774.1"/>
    <property type="molecule type" value="Genomic_DNA"/>
</dbReference>
<feature type="region of interest" description="Disordered" evidence="1">
    <location>
        <begin position="357"/>
        <end position="376"/>
    </location>
</feature>